<dbReference type="EMBL" id="CADCVH010000079">
    <property type="protein sequence ID" value="CAA9461485.1"/>
    <property type="molecule type" value="Genomic_DNA"/>
</dbReference>
<evidence type="ECO:0000256" key="1">
    <source>
        <dbReference type="ARBA" id="ARBA00023002"/>
    </source>
</evidence>
<organism evidence="3">
    <name type="scientific">uncultured Rubrobacteraceae bacterium</name>
    <dbReference type="NCBI Taxonomy" id="349277"/>
    <lineage>
        <taxon>Bacteria</taxon>
        <taxon>Bacillati</taxon>
        <taxon>Actinomycetota</taxon>
        <taxon>Rubrobacteria</taxon>
        <taxon>Rubrobacterales</taxon>
        <taxon>Rubrobacteraceae</taxon>
        <taxon>environmental samples</taxon>
    </lineage>
</organism>
<dbReference type="GO" id="GO:0016627">
    <property type="term" value="F:oxidoreductase activity, acting on the CH-CH group of donors"/>
    <property type="evidence" value="ECO:0007669"/>
    <property type="project" value="TreeGrafter"/>
</dbReference>
<evidence type="ECO:0008006" key="4">
    <source>
        <dbReference type="Google" id="ProtNLM"/>
    </source>
</evidence>
<evidence type="ECO:0000313" key="3">
    <source>
        <dbReference type="EMBL" id="CAA9461485.1"/>
    </source>
</evidence>
<dbReference type="InterPro" id="IPR052019">
    <property type="entry name" value="F420H2_bilvrd_red/Heme_oxyg"/>
</dbReference>
<protein>
    <recommendedName>
        <fullName evidence="4">Pyridoxamine 5'-phosphate oxidase putative domain-containing protein</fullName>
    </recommendedName>
</protein>
<dbReference type="NCBIfam" id="TIGR03666">
    <property type="entry name" value="Rv2061_F420"/>
    <property type="match status" value="1"/>
</dbReference>
<keyword evidence="1" id="KW-0560">Oxidoreductase</keyword>
<proteinExistence type="predicted"/>
<dbReference type="Gene3D" id="2.30.110.10">
    <property type="entry name" value="Electron Transport, Fmn-binding Protein, Chain A"/>
    <property type="match status" value="1"/>
</dbReference>
<dbReference type="InterPro" id="IPR012349">
    <property type="entry name" value="Split_barrel_FMN-bd"/>
</dbReference>
<feature type="compositionally biased region" description="Basic and acidic residues" evidence="2">
    <location>
        <begin position="8"/>
        <end position="27"/>
    </location>
</feature>
<accession>A0A6J4R6D8</accession>
<gene>
    <name evidence="3" type="ORF">AVDCRST_MAG02-3029</name>
</gene>
<dbReference type="GO" id="GO:0070967">
    <property type="term" value="F:coenzyme F420 binding"/>
    <property type="evidence" value="ECO:0007669"/>
    <property type="project" value="TreeGrafter"/>
</dbReference>
<dbReference type="AlphaFoldDB" id="A0A6J4R6D8"/>
<reference evidence="3" key="1">
    <citation type="submission" date="2020-02" db="EMBL/GenBank/DDBJ databases">
        <authorList>
            <person name="Meier V. D."/>
        </authorList>
    </citation>
    <scope>NUCLEOTIDE SEQUENCE</scope>
    <source>
        <strain evidence="3">AVDCRST_MAG02</strain>
    </source>
</reference>
<feature type="region of interest" description="Disordered" evidence="2">
    <location>
        <begin position="1"/>
        <end position="31"/>
    </location>
</feature>
<evidence type="ECO:0000256" key="2">
    <source>
        <dbReference type="SAM" id="MobiDB-lite"/>
    </source>
</evidence>
<name>A0A6J4R6D8_9ACTN</name>
<sequence>MAKRNSTRARDVPDSRGSRPDSSEAREPTSPVFESLAREKYVLLTTFKRDGAGVGTPVHVAVEGGRAYFRTWDTTWKLKRIRDNPEVEVSPSTFRGKPTGPGLRARARILAGAGSARAGALLSRKHPILHGVLIPQVHRLRGSETVHVELTAHRDG</sequence>
<dbReference type="GO" id="GO:0005829">
    <property type="term" value="C:cytosol"/>
    <property type="evidence" value="ECO:0007669"/>
    <property type="project" value="TreeGrafter"/>
</dbReference>
<dbReference type="PANTHER" id="PTHR35176:SF11">
    <property type="entry name" value="PYRIDOXAMINE 5'-PHOSPHATE OXIDASE FAMILY PROTEIN"/>
    <property type="match status" value="1"/>
</dbReference>
<dbReference type="InterPro" id="IPR019965">
    <property type="entry name" value="PPOX_F420-dep_Rv2061_put"/>
</dbReference>
<dbReference type="PANTHER" id="PTHR35176">
    <property type="entry name" value="HEME OXYGENASE HI_0854-RELATED"/>
    <property type="match status" value="1"/>
</dbReference>
<dbReference type="SUPFAM" id="SSF50475">
    <property type="entry name" value="FMN-binding split barrel"/>
    <property type="match status" value="1"/>
</dbReference>